<accession>A0A1M5CYK4</accession>
<dbReference type="Pfam" id="PF13439">
    <property type="entry name" value="Glyco_transf_4"/>
    <property type="match status" value="1"/>
</dbReference>
<dbReference type="EMBL" id="FQTV01000011">
    <property type="protein sequence ID" value="SHF59808.1"/>
    <property type="molecule type" value="Genomic_DNA"/>
</dbReference>
<dbReference type="Gene3D" id="3.40.50.2000">
    <property type="entry name" value="Glycogen Phosphorylase B"/>
    <property type="match status" value="2"/>
</dbReference>
<dbReference type="CDD" id="cd03825">
    <property type="entry name" value="GT4_WcaC-like"/>
    <property type="match status" value="1"/>
</dbReference>
<dbReference type="GO" id="GO:0016757">
    <property type="term" value="F:glycosyltransferase activity"/>
    <property type="evidence" value="ECO:0007669"/>
    <property type="project" value="InterPro"/>
</dbReference>
<dbReference type="RefSeq" id="WP_073402144.1">
    <property type="nucleotide sequence ID" value="NZ_FQTV01000011.1"/>
</dbReference>
<dbReference type="SUPFAM" id="SSF53756">
    <property type="entry name" value="UDP-Glycosyltransferase/glycogen phosphorylase"/>
    <property type="match status" value="1"/>
</dbReference>
<evidence type="ECO:0000313" key="4">
    <source>
        <dbReference type="Proteomes" id="UP000184509"/>
    </source>
</evidence>
<dbReference type="InterPro" id="IPR028098">
    <property type="entry name" value="Glyco_trans_4-like_N"/>
</dbReference>
<evidence type="ECO:0000259" key="1">
    <source>
        <dbReference type="Pfam" id="PF00534"/>
    </source>
</evidence>
<keyword evidence="3" id="KW-0808">Transferase</keyword>
<gene>
    <name evidence="3" type="ORF">SAMN05444405_1114</name>
</gene>
<feature type="domain" description="Glycosyl transferase family 1" evidence="1">
    <location>
        <begin position="229"/>
        <end position="392"/>
    </location>
</feature>
<evidence type="ECO:0000259" key="2">
    <source>
        <dbReference type="Pfam" id="PF13439"/>
    </source>
</evidence>
<dbReference type="OrthoDB" id="9768685at2"/>
<dbReference type="Pfam" id="PF00534">
    <property type="entry name" value="Glycos_transf_1"/>
    <property type="match status" value="1"/>
</dbReference>
<dbReference type="InterPro" id="IPR001296">
    <property type="entry name" value="Glyco_trans_1"/>
</dbReference>
<dbReference type="PANTHER" id="PTHR12526">
    <property type="entry name" value="GLYCOSYLTRANSFERASE"/>
    <property type="match status" value="1"/>
</dbReference>
<proteinExistence type="predicted"/>
<protein>
    <submittedName>
        <fullName evidence="3">Glycosyltransferase involved in cell wall bisynthesis</fullName>
    </submittedName>
</protein>
<evidence type="ECO:0000313" key="3">
    <source>
        <dbReference type="EMBL" id="SHF59808.1"/>
    </source>
</evidence>
<dbReference type="STRING" id="1297750.SAMN05444405_1114"/>
<organism evidence="3 4">
    <name type="scientific">Bacteroides luti</name>
    <dbReference type="NCBI Taxonomy" id="1297750"/>
    <lineage>
        <taxon>Bacteria</taxon>
        <taxon>Pseudomonadati</taxon>
        <taxon>Bacteroidota</taxon>
        <taxon>Bacteroidia</taxon>
        <taxon>Bacteroidales</taxon>
        <taxon>Bacteroidaceae</taxon>
        <taxon>Bacteroides</taxon>
    </lineage>
</organism>
<dbReference type="AlphaFoldDB" id="A0A1M5CYK4"/>
<feature type="domain" description="Glycosyltransferase subfamily 4-like N-terminal" evidence="2">
    <location>
        <begin position="12"/>
        <end position="220"/>
    </location>
</feature>
<reference evidence="3 4" key="1">
    <citation type="submission" date="2016-11" db="EMBL/GenBank/DDBJ databases">
        <authorList>
            <person name="Jaros S."/>
            <person name="Januszkiewicz K."/>
            <person name="Wedrychowicz H."/>
        </authorList>
    </citation>
    <scope>NUCLEOTIDE SEQUENCE [LARGE SCALE GENOMIC DNA]</scope>
    <source>
        <strain evidence="3 4">DSM 26991</strain>
    </source>
</reference>
<dbReference type="Proteomes" id="UP000184509">
    <property type="component" value="Unassembled WGS sequence"/>
</dbReference>
<keyword evidence="4" id="KW-1185">Reference proteome</keyword>
<name>A0A1M5CYK4_9BACE</name>
<dbReference type="PANTHER" id="PTHR12526:SF637">
    <property type="entry name" value="GLYCOSYLTRANSFERASE EPSF-RELATED"/>
    <property type="match status" value="1"/>
</dbReference>
<sequence>MRVLIINTSERIGGAAIAASRLMESLKNNGVKAKMLVRDKQTDQISVVPLDRSWKTVARFVWERVVIWKANSFKKNNLFAVSIANTGANITSLPEFKQADVIHLHWINQGMLSLNDIKHIVNSGKPIVWTMHDMWPCTGICHHARECTNYQDECHNCPFIYKNGSKKDLSYRTFKKKLELYKNANITFVACSAWLRSLAEKSRLLTGHRTTNIPNPINTNLFRPADKKEARYKCNLPQDKKLLLFGSVKITDKRKGIDYLVESCHLLADKYPEMKDKIGVVVFGKQSSQLKEMIPFPVYALDFVSDEKAIVDIYNSVDLFVTPSLEENLPNTIMEAMACGIPCVGFNIGGIPEMIDHLHNGYVAEYKSAQDFANGIRWALNESEYPTLSEQATRKVVSSYSEGIIAKKYIDIYNKITGKDA</sequence>